<dbReference type="InterPro" id="IPR015797">
    <property type="entry name" value="NUDIX_hydrolase-like_dom_sf"/>
</dbReference>
<dbReference type="GO" id="GO:0006753">
    <property type="term" value="P:nucleoside phosphate metabolic process"/>
    <property type="evidence" value="ECO:0007669"/>
    <property type="project" value="TreeGrafter"/>
</dbReference>
<dbReference type="GO" id="GO:0019693">
    <property type="term" value="P:ribose phosphate metabolic process"/>
    <property type="evidence" value="ECO:0007669"/>
    <property type="project" value="TreeGrafter"/>
</dbReference>
<feature type="domain" description="Nudix hydrolase" evidence="3">
    <location>
        <begin position="37"/>
        <end position="164"/>
    </location>
</feature>
<organism evidence="4 5">
    <name type="scientific">Macrococcoides goetzii</name>
    <dbReference type="NCBI Taxonomy" id="1891097"/>
    <lineage>
        <taxon>Bacteria</taxon>
        <taxon>Bacillati</taxon>
        <taxon>Bacillota</taxon>
        <taxon>Bacilli</taxon>
        <taxon>Bacillales</taxon>
        <taxon>Staphylococcaceae</taxon>
        <taxon>Macrococcoides</taxon>
    </lineage>
</organism>
<dbReference type="SUPFAM" id="SSF55811">
    <property type="entry name" value="Nudix"/>
    <property type="match status" value="1"/>
</dbReference>
<evidence type="ECO:0000259" key="3">
    <source>
        <dbReference type="PROSITE" id="PS51462"/>
    </source>
</evidence>
<name>A0A2G5NUK2_9STAP</name>
<evidence type="ECO:0000313" key="4">
    <source>
        <dbReference type="EMBL" id="RAI79166.1"/>
    </source>
</evidence>
<proteinExistence type="predicted"/>
<comment type="caution">
    <text evidence="4">The sequence shown here is derived from an EMBL/GenBank/DDBJ whole genome shotgun (WGS) entry which is preliminary data.</text>
</comment>
<dbReference type="Gene3D" id="3.90.79.10">
    <property type="entry name" value="Nucleoside Triphosphate Pyrophosphohydrolase"/>
    <property type="match status" value="1"/>
</dbReference>
<dbReference type="InterPro" id="IPR000086">
    <property type="entry name" value="NUDIX_hydrolase_dom"/>
</dbReference>
<dbReference type="PANTHER" id="PTHR11839:SF18">
    <property type="entry name" value="NUDIX HYDROLASE DOMAIN-CONTAINING PROTEIN"/>
    <property type="match status" value="1"/>
</dbReference>
<keyword evidence="5" id="KW-1185">Reference proteome</keyword>
<accession>A0A2G5NUK2</accession>
<dbReference type="EMBL" id="MJBI02000010">
    <property type="protein sequence ID" value="RAI79166.1"/>
    <property type="molecule type" value="Genomic_DNA"/>
</dbReference>
<comment type="cofactor">
    <cofactor evidence="1">
        <name>Mg(2+)</name>
        <dbReference type="ChEBI" id="CHEBI:18420"/>
    </cofactor>
</comment>
<dbReference type="PROSITE" id="PS51462">
    <property type="entry name" value="NUDIX"/>
    <property type="match status" value="1"/>
</dbReference>
<evidence type="ECO:0000256" key="1">
    <source>
        <dbReference type="ARBA" id="ARBA00001946"/>
    </source>
</evidence>
<dbReference type="PANTHER" id="PTHR11839">
    <property type="entry name" value="UDP/ADP-SUGAR PYROPHOSPHATASE"/>
    <property type="match status" value="1"/>
</dbReference>
<evidence type="ECO:0000256" key="2">
    <source>
        <dbReference type="ARBA" id="ARBA00022801"/>
    </source>
</evidence>
<dbReference type="Proteomes" id="UP000229523">
    <property type="component" value="Unassembled WGS sequence"/>
</dbReference>
<sequence>MNWQKRRIIDKTDYRVFQVNTTEFSYQAQSAEFYQIEAPQWVNIIAEHTDCIVMIRQYRIGIEDYTLELPGGIVDRDELPLIAGQRELSEETGYIGEAQVIGVMHPNPALFTNQLTTLLVTGSEQSGTISREIFEDIEVVLVPIKDLKTKIAHGEIANALTLASLMQYFSL</sequence>
<dbReference type="GO" id="GO:0016787">
    <property type="term" value="F:hydrolase activity"/>
    <property type="evidence" value="ECO:0007669"/>
    <property type="project" value="UniProtKB-KW"/>
</dbReference>
<dbReference type="AlphaFoldDB" id="A0A2G5NUK2"/>
<dbReference type="Pfam" id="PF00293">
    <property type="entry name" value="NUDIX"/>
    <property type="match status" value="1"/>
</dbReference>
<protein>
    <submittedName>
        <fullName evidence="4">NUDIX hydrolase</fullName>
    </submittedName>
</protein>
<dbReference type="GO" id="GO:0005829">
    <property type="term" value="C:cytosol"/>
    <property type="evidence" value="ECO:0007669"/>
    <property type="project" value="TreeGrafter"/>
</dbReference>
<gene>
    <name evidence="4" type="ORF">BFS35_012500</name>
</gene>
<evidence type="ECO:0000313" key="5">
    <source>
        <dbReference type="Proteomes" id="UP000229523"/>
    </source>
</evidence>
<reference evidence="4 5" key="1">
    <citation type="journal article" date="2018" name="Front. Microbiol.">
        <title>Description and Comparative Genomics of Macrococcus caseolyticus subsp. hominis subsp. nov., Macrococcus goetzii sp. nov., Macrococcus epidermidis sp. nov., and Macrococcus bohemicus sp. nov., Novel Macrococci From Human Clinical Material With Virulence Potential and Suspected Uptake of Foreign DNA by Natural Transformation.</title>
        <authorList>
            <person name="Maslanova I."/>
            <person name="Wertheimer Z."/>
            <person name="Sedlacek I."/>
            <person name="Svec P."/>
            <person name="Indrakova A."/>
            <person name="Kovarovic V."/>
            <person name="Schumann P."/>
            <person name="Sproer C."/>
            <person name="Kralova S."/>
            <person name="Sedo O."/>
            <person name="Kristofova L."/>
            <person name="Vrbovska V."/>
            <person name="Fuzik T."/>
            <person name="Petras P."/>
            <person name="Zdrahal Z."/>
            <person name="Ruzickova V."/>
            <person name="Doskar J."/>
            <person name="Pantucek R."/>
        </authorList>
    </citation>
    <scope>NUCLEOTIDE SEQUENCE [LARGE SCALE GENOMIC DNA]</scope>
    <source>
        <strain evidence="4 5">CCM 4927</strain>
    </source>
</reference>
<dbReference type="RefSeq" id="WP_099577102.1">
    <property type="nucleotide sequence ID" value="NZ_MJBI02000010.1"/>
</dbReference>
<dbReference type="CDD" id="cd03424">
    <property type="entry name" value="NUDIX_ADPRase_Nudt5_UGPPase_Nudt14"/>
    <property type="match status" value="1"/>
</dbReference>
<keyword evidence="2 4" id="KW-0378">Hydrolase</keyword>